<dbReference type="Gene3D" id="3.40.50.1820">
    <property type="entry name" value="alpha/beta hydrolase"/>
    <property type="match status" value="1"/>
</dbReference>
<comment type="catalytic activity">
    <reaction evidence="22">
        <text>1-(5Z,8Z,11Z,14Z-eicosatetraenoyl)-sn-glycero-3-phosphate + (9Z)-octadecenoyl-CoA = 1-(5Z,8Z,11Z,14Z)-eicosatetraenoyl-2-(9Z)-octadecenoyl-sn-glycero-3-phosphate + CoA</text>
        <dbReference type="Rhea" id="RHEA:37455"/>
        <dbReference type="ChEBI" id="CHEBI:57287"/>
        <dbReference type="ChEBI" id="CHEBI:57387"/>
        <dbReference type="ChEBI" id="CHEBI:74938"/>
        <dbReference type="ChEBI" id="CHEBI:74941"/>
    </reaction>
    <physiologicalReaction direction="left-to-right" evidence="22">
        <dbReference type="Rhea" id="RHEA:37456"/>
    </physiologicalReaction>
</comment>
<evidence type="ECO:0000256" key="5">
    <source>
        <dbReference type="ARBA" id="ARBA00013211"/>
    </source>
</evidence>
<sequence length="418" mass="46599">MPDDVIMEVQNHQASWMSNWFKWCPTSMELLREAEKRILENLTTLGAGKYVELSCIPDMEKESSQVWTLRANTGSPNTPLLLLHGFGSGSALWCLNIDALAAHRPVYAMDILGFGRSSRPKFHSDAIHAEKQFISSIEGWREALGLEKFILLGHSFGGFLAASYAIKYPDRVAHLVLADPWGFPERPLDVDERYNLPLWAKALGTVAQYFNPLSILRLAGPLGPGILQKARPDMTKKFAGLLPNADEAIPSYLYHCNAQTPSGESAFHSLMSGFGWAKFPMFHRLDALQQEVPITLIYGSRSWVDRDPGFQIKYSRQNSYVDVQILQGAGHHVYADRADRFNTLVNKIGKHVDSGTLPDLPSAEPYSSSARDTGAFSVNDTLNKFINVRHDTVQGRIDADDSDDDDDDVLKEKSNQSS</sequence>
<reference evidence="27" key="2">
    <citation type="journal article" date="2018" name="Biosci. Biotechnol. Biochem.">
        <title>Polysaccharide hydrolase of the hadal zone amphipods Hirondellea gigas.</title>
        <authorList>
            <person name="Kobayashi H."/>
            <person name="Nagahama T."/>
            <person name="Arai W."/>
            <person name="Sasagawa Y."/>
            <person name="Umeda M."/>
            <person name="Hayashi T."/>
            <person name="Nikaido I."/>
            <person name="Watanabe H."/>
            <person name="Oguri K."/>
            <person name="Kitazato H."/>
            <person name="Fujioka K."/>
            <person name="Kido Y."/>
            <person name="Takami H."/>
        </authorList>
    </citation>
    <scope>NUCLEOTIDE SEQUENCE</scope>
    <source>
        <tissue evidence="27">Whole body</tissue>
    </source>
</reference>
<evidence type="ECO:0000256" key="20">
    <source>
        <dbReference type="ARBA" id="ARBA00047543"/>
    </source>
</evidence>
<keyword evidence="9" id="KW-0808">Transferase</keyword>
<dbReference type="PRINTS" id="PR00111">
    <property type="entry name" value="ABHYDROLASE"/>
</dbReference>
<evidence type="ECO:0000256" key="21">
    <source>
        <dbReference type="ARBA" id="ARBA00047849"/>
    </source>
</evidence>
<dbReference type="GO" id="GO:0052689">
    <property type="term" value="F:carboxylic ester hydrolase activity"/>
    <property type="evidence" value="ECO:0007669"/>
    <property type="project" value="TreeGrafter"/>
</dbReference>
<dbReference type="PANTHER" id="PTHR42886:SF29">
    <property type="entry name" value="PUMMELIG, ISOFORM A"/>
    <property type="match status" value="1"/>
</dbReference>
<evidence type="ECO:0000256" key="7">
    <source>
        <dbReference type="ARBA" id="ARBA00022516"/>
    </source>
</evidence>
<evidence type="ECO:0000313" key="28">
    <source>
        <dbReference type="EMBL" id="LAC21389.1"/>
    </source>
</evidence>
<evidence type="ECO:0000256" key="2">
    <source>
        <dbReference type="ARBA" id="ARBA00000816"/>
    </source>
</evidence>
<dbReference type="GO" id="GO:0006654">
    <property type="term" value="P:phosphatidic acid biosynthetic process"/>
    <property type="evidence" value="ECO:0007669"/>
    <property type="project" value="TreeGrafter"/>
</dbReference>
<feature type="compositionally biased region" description="Acidic residues" evidence="25">
    <location>
        <begin position="400"/>
        <end position="409"/>
    </location>
</feature>
<comment type="catalytic activity">
    <reaction evidence="19">
        <text>1-hexadecanoyl-sn-glycero-3-phosphate + (9Z)-octadecenoyl-CoA = 1-hexadecanoyl-2-(9Z-octadecenoyl)-sn-glycero-3-phosphate + CoA</text>
        <dbReference type="Rhea" id="RHEA:33187"/>
        <dbReference type="ChEBI" id="CHEBI:57287"/>
        <dbReference type="ChEBI" id="CHEBI:57387"/>
        <dbReference type="ChEBI" id="CHEBI:57518"/>
        <dbReference type="ChEBI" id="CHEBI:64839"/>
    </reaction>
    <physiologicalReaction direction="left-to-right" evidence="19">
        <dbReference type="Rhea" id="RHEA:33188"/>
    </physiologicalReaction>
</comment>
<evidence type="ECO:0000259" key="26">
    <source>
        <dbReference type="Pfam" id="PF00561"/>
    </source>
</evidence>
<evidence type="ECO:0000256" key="3">
    <source>
        <dbReference type="ARBA" id="ARBA00004496"/>
    </source>
</evidence>
<keyword evidence="11" id="KW-0276">Fatty acid metabolism</keyword>
<dbReference type="FunFam" id="3.40.50.1820:FF:000019">
    <property type="entry name" value="1-acylglycerol-3-phosphate O-acyltransferase ABHD5"/>
    <property type="match status" value="1"/>
</dbReference>
<accession>A0A2P2I194</accession>
<dbReference type="EMBL" id="IACT01002087">
    <property type="protein sequence ID" value="LAC21389.1"/>
    <property type="molecule type" value="mRNA"/>
</dbReference>
<evidence type="ECO:0000256" key="13">
    <source>
        <dbReference type="ARBA" id="ARBA00023315"/>
    </source>
</evidence>
<dbReference type="Pfam" id="PF00561">
    <property type="entry name" value="Abhydrolase_1"/>
    <property type="match status" value="1"/>
</dbReference>
<dbReference type="GO" id="GO:0055088">
    <property type="term" value="P:lipid homeostasis"/>
    <property type="evidence" value="ECO:0007669"/>
    <property type="project" value="TreeGrafter"/>
</dbReference>
<evidence type="ECO:0000256" key="17">
    <source>
        <dbReference type="ARBA" id="ARBA00042413"/>
    </source>
</evidence>
<dbReference type="GO" id="GO:0006631">
    <property type="term" value="P:fatty acid metabolic process"/>
    <property type="evidence" value="ECO:0007669"/>
    <property type="project" value="UniProtKB-KW"/>
</dbReference>
<evidence type="ECO:0000256" key="25">
    <source>
        <dbReference type="SAM" id="MobiDB-lite"/>
    </source>
</evidence>
<evidence type="ECO:0000256" key="8">
    <source>
        <dbReference type="ARBA" id="ARBA00022677"/>
    </source>
</evidence>
<evidence type="ECO:0000256" key="16">
    <source>
        <dbReference type="ARBA" id="ARBA00040731"/>
    </source>
</evidence>
<comment type="catalytic activity">
    <reaction evidence="1">
        <text>a 1-acyl-sn-glycero-3-phosphate + an acyl-CoA = a 1,2-diacyl-sn-glycero-3-phosphate + CoA</text>
        <dbReference type="Rhea" id="RHEA:19709"/>
        <dbReference type="ChEBI" id="CHEBI:57287"/>
        <dbReference type="ChEBI" id="CHEBI:57970"/>
        <dbReference type="ChEBI" id="CHEBI:58342"/>
        <dbReference type="ChEBI" id="CHEBI:58608"/>
        <dbReference type="EC" id="2.3.1.51"/>
    </reaction>
    <physiologicalReaction direction="left-to-right" evidence="1">
        <dbReference type="Rhea" id="RHEA:19710"/>
    </physiologicalReaction>
</comment>
<dbReference type="SUPFAM" id="SSF53474">
    <property type="entry name" value="alpha/beta-Hydrolases"/>
    <property type="match status" value="1"/>
</dbReference>
<evidence type="ECO:0000256" key="18">
    <source>
        <dbReference type="ARBA" id="ARBA00045357"/>
    </source>
</evidence>
<dbReference type="GO" id="GO:0003841">
    <property type="term" value="F:1-acylglycerol-3-phosphate O-acyltransferase activity"/>
    <property type="evidence" value="ECO:0007669"/>
    <property type="project" value="UniProtKB-EC"/>
</dbReference>
<proteinExistence type="evidence at transcript level"/>
<comment type="catalytic activity">
    <reaction evidence="20">
        <text>1-octadecanoyl-sn-glycero-3-phosphate + (9Z)-octadecenoyl-CoA = 1-octadecanoyl-2-(9Z-octadecenoyl)-sn-glycero-3-phosphate + CoA</text>
        <dbReference type="Rhea" id="RHEA:37163"/>
        <dbReference type="ChEBI" id="CHEBI:57287"/>
        <dbReference type="ChEBI" id="CHEBI:57387"/>
        <dbReference type="ChEBI" id="CHEBI:74560"/>
        <dbReference type="ChEBI" id="CHEBI:74565"/>
    </reaction>
    <physiologicalReaction direction="left-to-right" evidence="20">
        <dbReference type="Rhea" id="RHEA:37164"/>
    </physiologicalReaction>
</comment>
<evidence type="ECO:0000256" key="12">
    <source>
        <dbReference type="ARBA" id="ARBA00023098"/>
    </source>
</evidence>
<dbReference type="PANTHER" id="PTHR42886">
    <property type="entry name" value="RE40534P-RELATED"/>
    <property type="match status" value="1"/>
</dbReference>
<name>A0A2P2I194_9CRUS</name>
<keyword evidence="7" id="KW-0444">Lipid biosynthesis</keyword>
<dbReference type="GO" id="GO:0030154">
    <property type="term" value="P:cell differentiation"/>
    <property type="evidence" value="ECO:0007669"/>
    <property type="project" value="UniProtKB-KW"/>
</dbReference>
<evidence type="ECO:0000256" key="15">
    <source>
        <dbReference type="ARBA" id="ARBA00038097"/>
    </source>
</evidence>
<dbReference type="AlphaFoldDB" id="A0A2P2I194"/>
<comment type="catalytic activity">
    <reaction evidence="14">
        <text>1-(9Z-octadecenoyl)-sn-glycero-3-phosphate + octadecanoyl-CoA = 1-(9Z-octadecenoyl)-2-octadecanoyl-sn-glycero-3-phosphate + CoA</text>
        <dbReference type="Rhea" id="RHEA:37147"/>
        <dbReference type="ChEBI" id="CHEBI:57287"/>
        <dbReference type="ChEBI" id="CHEBI:57394"/>
        <dbReference type="ChEBI" id="CHEBI:74544"/>
        <dbReference type="ChEBI" id="CHEBI:74552"/>
    </reaction>
    <physiologicalReaction direction="left-to-right" evidence="14">
        <dbReference type="Rhea" id="RHEA:37148"/>
    </physiologicalReaction>
</comment>
<feature type="domain" description="AB hydrolase-1" evidence="26">
    <location>
        <begin position="79"/>
        <end position="337"/>
    </location>
</feature>
<dbReference type="EC" id="2.3.1.51" evidence="5"/>
<keyword evidence="10" id="KW-0221">Differentiation</keyword>
<evidence type="ECO:0000256" key="24">
    <source>
        <dbReference type="ARBA" id="ARBA00049561"/>
    </source>
</evidence>
<evidence type="ECO:0000256" key="22">
    <source>
        <dbReference type="ARBA" id="ARBA00048632"/>
    </source>
</evidence>
<comment type="catalytic activity">
    <reaction evidence="24">
        <text>1-(9Z-octadecenoyl)-sn-glycero-3-phosphate + (9Z)-octadecenoyl-CoA = 1,2-di-(9Z-octadecenoyl)-sn-glycero-3-phosphate + CoA</text>
        <dbReference type="Rhea" id="RHEA:37131"/>
        <dbReference type="ChEBI" id="CHEBI:57287"/>
        <dbReference type="ChEBI" id="CHEBI:57387"/>
        <dbReference type="ChEBI" id="CHEBI:74544"/>
        <dbReference type="ChEBI" id="CHEBI:74546"/>
    </reaction>
    <physiologicalReaction direction="left-to-right" evidence="24">
        <dbReference type="Rhea" id="RHEA:37132"/>
    </physiologicalReaction>
</comment>
<keyword evidence="8" id="KW-0551">Lipid droplet</keyword>
<comment type="subcellular location">
    <subcellularLocation>
        <location evidence="3">Cytoplasm</location>
    </subcellularLocation>
    <subcellularLocation>
        <location evidence="4">Lipid droplet</location>
    </subcellularLocation>
</comment>
<comment type="catalytic activity">
    <reaction evidence="21">
        <text>eicosanoyl-CoA + 1-(9Z-octadecenoyl)-sn-glycero-3-phosphate = 1-(9Z)-octadecenoyl-2-eicosanoyl-sn-glycero-3-phosphate + CoA</text>
        <dbReference type="Rhea" id="RHEA:37451"/>
        <dbReference type="ChEBI" id="CHEBI:57287"/>
        <dbReference type="ChEBI" id="CHEBI:57380"/>
        <dbReference type="ChEBI" id="CHEBI:74544"/>
        <dbReference type="ChEBI" id="CHEBI:74937"/>
    </reaction>
    <physiologicalReaction direction="left-to-right" evidence="21">
        <dbReference type="Rhea" id="RHEA:37452"/>
    </physiologicalReaction>
</comment>
<evidence type="ECO:0000256" key="6">
    <source>
        <dbReference type="ARBA" id="ARBA00022490"/>
    </source>
</evidence>
<dbReference type="EMBL" id="IACF01001977">
    <property type="protein sequence ID" value="LAB67650.1"/>
    <property type="molecule type" value="mRNA"/>
</dbReference>
<comment type="catalytic activity">
    <reaction evidence="23">
        <text>1-(9Z-octadecenoyl)-sn-glycero-3-phosphate + (5Z,8Z,11Z,14Z)-eicosatetraenoyl-CoA = 1-(9Z)-octadecenoyl-2-(5Z,8Z,11Z,14Z)-eicosatetraenoyl-sn-glycero-3-phosphate + CoA</text>
        <dbReference type="Rhea" id="RHEA:37443"/>
        <dbReference type="ChEBI" id="CHEBI:57287"/>
        <dbReference type="ChEBI" id="CHEBI:57368"/>
        <dbReference type="ChEBI" id="CHEBI:74544"/>
        <dbReference type="ChEBI" id="CHEBI:74928"/>
    </reaction>
    <physiologicalReaction direction="left-to-right" evidence="23">
        <dbReference type="Rhea" id="RHEA:37444"/>
    </physiologicalReaction>
</comment>
<comment type="similarity">
    <text evidence="15">Belongs to the peptidase S33 family. ABHD4/ABHD5 subfamily.</text>
</comment>
<reference evidence="28" key="1">
    <citation type="submission" date="2017-11" db="EMBL/GenBank/DDBJ databases">
        <title>The sensing device of the deep-sea amphipod.</title>
        <authorList>
            <person name="Kobayashi H."/>
            <person name="Nagahama T."/>
            <person name="Arai W."/>
            <person name="Sasagawa Y."/>
            <person name="Umeda M."/>
            <person name="Hayashi T."/>
            <person name="Nikaido I."/>
            <person name="Watanabe H."/>
            <person name="Oguri K."/>
            <person name="Kitazato H."/>
            <person name="Fujioka K."/>
            <person name="Kido Y."/>
            <person name="Takami H."/>
        </authorList>
    </citation>
    <scope>NUCLEOTIDE SEQUENCE</scope>
    <source>
        <tissue evidence="28">Whole body</tissue>
    </source>
</reference>
<dbReference type="InterPro" id="IPR029058">
    <property type="entry name" value="AB_hydrolase_fold"/>
</dbReference>
<organism evidence="27">
    <name type="scientific">Hirondellea gigas</name>
    <dbReference type="NCBI Taxonomy" id="1518452"/>
    <lineage>
        <taxon>Eukaryota</taxon>
        <taxon>Metazoa</taxon>
        <taxon>Ecdysozoa</taxon>
        <taxon>Arthropoda</taxon>
        <taxon>Crustacea</taxon>
        <taxon>Multicrustacea</taxon>
        <taxon>Malacostraca</taxon>
        <taxon>Eumalacostraca</taxon>
        <taxon>Peracarida</taxon>
        <taxon>Amphipoda</taxon>
        <taxon>Amphilochidea</taxon>
        <taxon>Lysianassida</taxon>
        <taxon>Lysianassidira</taxon>
        <taxon>Lysianassoidea</taxon>
        <taxon>Lysianassidae</taxon>
        <taxon>Hirondellea</taxon>
    </lineage>
</organism>
<keyword evidence="6" id="KW-0963">Cytoplasm</keyword>
<keyword evidence="13" id="KW-0012">Acyltransferase</keyword>
<dbReference type="InterPro" id="IPR000073">
    <property type="entry name" value="AB_hydrolase_1"/>
</dbReference>
<feature type="region of interest" description="Disordered" evidence="25">
    <location>
        <begin position="396"/>
        <end position="418"/>
    </location>
</feature>
<evidence type="ECO:0000256" key="11">
    <source>
        <dbReference type="ARBA" id="ARBA00022832"/>
    </source>
</evidence>
<evidence type="ECO:0000256" key="19">
    <source>
        <dbReference type="ARBA" id="ARBA00047525"/>
    </source>
</evidence>
<keyword evidence="12" id="KW-0443">Lipid metabolism</keyword>
<evidence type="ECO:0000313" key="27">
    <source>
        <dbReference type="EMBL" id="LAB67650.1"/>
    </source>
</evidence>
<evidence type="ECO:0000256" key="9">
    <source>
        <dbReference type="ARBA" id="ARBA00022679"/>
    </source>
</evidence>
<comment type="function">
    <text evidence="18">Coenzyme A-dependent lysophosphatidic acid acyltransferase that catalyzes the transfer of an acyl group on a lysophosphatidic acid. Functions preferentially with 1-oleoyl-lysophosphatidic acid followed by 1-palmitoyl-lysophosphatidic acid, 1-stearoyl-lysophosphatidic acid and 1-arachidonoyl-lysophosphatidic acid as lipid acceptor. Functions preferentially with arachidonoyl-CoA followed by oleoyl-CoA as acyl group donors. Functions in phosphatidic acid biosynthesis. May regulate the cellular storage of triacylglycerol through activation of the phospholipase PNPLA2. Involved in keratinocyte differentiation. Regulates lipid droplet fusion.</text>
</comment>
<keyword evidence="27" id="KW-0378">Hydrolase</keyword>
<evidence type="ECO:0000256" key="14">
    <source>
        <dbReference type="ARBA" id="ARBA00036296"/>
    </source>
</evidence>
<comment type="catalytic activity">
    <reaction evidence="2">
        <text>1-(9Z-octadecenoyl)-sn-glycero-3-phosphate + hexadecanoyl-CoA = 1-(9Z)-octadecenoyl-2-hexadecanoyl-sn-glycero-3-phosphate + CoA</text>
        <dbReference type="Rhea" id="RHEA:37143"/>
        <dbReference type="ChEBI" id="CHEBI:57287"/>
        <dbReference type="ChEBI" id="CHEBI:57379"/>
        <dbReference type="ChEBI" id="CHEBI:74544"/>
        <dbReference type="ChEBI" id="CHEBI:74551"/>
    </reaction>
    <physiologicalReaction direction="left-to-right" evidence="2">
        <dbReference type="Rhea" id="RHEA:37144"/>
    </physiologicalReaction>
</comment>
<evidence type="ECO:0000256" key="23">
    <source>
        <dbReference type="ARBA" id="ARBA00048770"/>
    </source>
</evidence>
<evidence type="ECO:0000256" key="4">
    <source>
        <dbReference type="ARBA" id="ARBA00004502"/>
    </source>
</evidence>
<protein>
    <recommendedName>
        <fullName evidence="16">1-acylglycerol-3-phosphate O-acyltransferase ABHD5</fullName>
        <ecNumber evidence="5">2.3.1.51</ecNumber>
    </recommendedName>
    <alternativeName>
        <fullName evidence="17">Abhydrolase domain-containing protein 5</fullName>
    </alternativeName>
</protein>
<dbReference type="GO" id="GO:0005811">
    <property type="term" value="C:lipid droplet"/>
    <property type="evidence" value="ECO:0007669"/>
    <property type="project" value="UniProtKB-SubCell"/>
</dbReference>
<dbReference type="GO" id="GO:0005739">
    <property type="term" value="C:mitochondrion"/>
    <property type="evidence" value="ECO:0007669"/>
    <property type="project" value="TreeGrafter"/>
</dbReference>
<evidence type="ECO:0000256" key="1">
    <source>
        <dbReference type="ARBA" id="ARBA00000300"/>
    </source>
</evidence>
<evidence type="ECO:0000256" key="10">
    <source>
        <dbReference type="ARBA" id="ARBA00022782"/>
    </source>
</evidence>